<evidence type="ECO:0000313" key="2">
    <source>
        <dbReference type="Proteomes" id="UP000662857"/>
    </source>
</evidence>
<dbReference type="AlphaFoldDB" id="A0A895YH48"/>
<dbReference type="Proteomes" id="UP000662857">
    <property type="component" value="Chromosome"/>
</dbReference>
<dbReference type="KEGG" id="nhy:JQS43_25200"/>
<keyword evidence="2" id="KW-1185">Reference proteome</keyword>
<proteinExistence type="predicted"/>
<evidence type="ECO:0000313" key="1">
    <source>
        <dbReference type="EMBL" id="QSB14713.1"/>
    </source>
</evidence>
<reference evidence="1" key="1">
    <citation type="submission" date="2021-02" db="EMBL/GenBank/DDBJ databases">
        <title>Natrosporangium hydrolyticum gen. nov., sp. nov, a haloalkaliphilic actinobacterium from a soda solonchak soil.</title>
        <authorList>
            <person name="Sorokin D.Y."/>
            <person name="Khijniak T.V."/>
            <person name="Zakharycheva A.P."/>
            <person name="Boueva O.V."/>
            <person name="Ariskina E.V."/>
            <person name="Hahnke R.L."/>
            <person name="Bunk B."/>
            <person name="Sproer C."/>
            <person name="Schumann P."/>
            <person name="Evtushenko L.I."/>
            <person name="Kublanov I.V."/>
        </authorList>
    </citation>
    <scope>NUCLEOTIDE SEQUENCE</scope>
    <source>
        <strain evidence="1">DSM 106523</strain>
    </source>
</reference>
<protein>
    <submittedName>
        <fullName evidence="1">Uncharacterized protein</fullName>
    </submittedName>
</protein>
<name>A0A895YH48_9ACTN</name>
<dbReference type="RefSeq" id="WP_239676866.1">
    <property type="nucleotide sequence ID" value="NZ_CP070499.1"/>
</dbReference>
<dbReference type="EMBL" id="CP070499">
    <property type="protein sequence ID" value="QSB14713.1"/>
    <property type="molecule type" value="Genomic_DNA"/>
</dbReference>
<gene>
    <name evidence="1" type="ORF">JQS43_25200</name>
</gene>
<accession>A0A895YH48</accession>
<organism evidence="1 2">
    <name type="scientific">Natronosporangium hydrolyticum</name>
    <dbReference type="NCBI Taxonomy" id="2811111"/>
    <lineage>
        <taxon>Bacteria</taxon>
        <taxon>Bacillati</taxon>
        <taxon>Actinomycetota</taxon>
        <taxon>Actinomycetes</taxon>
        <taxon>Micromonosporales</taxon>
        <taxon>Micromonosporaceae</taxon>
        <taxon>Natronosporangium</taxon>
    </lineage>
</organism>
<sequence>MGFVQKAKCKLGFHIFDWQRSADPATPCRFESDCSACDRSSAKVEHDLPPWSPSAADPCFFTRMCRRCDHSEQRTDHAWAAPYFTEDYSCQREQICARCGEQQQVSPDHSYSYVYAADWRPRNPIGAAVNDLLEMMLKTSPGPCDQIYVCQRCDHQLVHRQRQEHQWSQWSQWSPQSAGQLRRFCGRCPAHEFRSA</sequence>